<dbReference type="InterPro" id="IPR014729">
    <property type="entry name" value="Rossmann-like_a/b/a_fold"/>
</dbReference>
<reference evidence="6" key="1">
    <citation type="submission" date="2018-12" db="EMBL/GenBank/DDBJ databases">
        <title>Tengunoibacter tsumagoiensis gen. nov., sp. nov., Dictyobacter kobayashii sp. nov., D. alpinus sp. nov., and D. joshuensis sp. nov. and description of Dictyobacteraceae fam. nov. within the order Ktedonobacterales isolated from Tengu-no-mugimeshi.</title>
        <authorList>
            <person name="Wang C.M."/>
            <person name="Zheng Y."/>
            <person name="Sakai Y."/>
            <person name="Toyoda A."/>
            <person name="Minakuchi Y."/>
            <person name="Abe K."/>
            <person name="Yokota A."/>
            <person name="Yabe S."/>
        </authorList>
    </citation>
    <scope>NUCLEOTIDE SEQUENCE [LARGE SCALE GENOMIC DNA]</scope>
    <source>
        <strain evidence="6">S-27</strain>
    </source>
</reference>
<evidence type="ECO:0000256" key="3">
    <source>
        <dbReference type="ARBA" id="ARBA00022888"/>
    </source>
</evidence>
<keyword evidence="3" id="KW-0028">Amino-acid biosynthesis</keyword>
<dbReference type="Proteomes" id="UP000287224">
    <property type="component" value="Unassembled WGS sequence"/>
</dbReference>
<dbReference type="InterPro" id="IPR029055">
    <property type="entry name" value="Ntn_hydrolases_N"/>
</dbReference>
<dbReference type="Gene3D" id="3.40.50.620">
    <property type="entry name" value="HUPs"/>
    <property type="match status" value="1"/>
</dbReference>
<dbReference type="PANTHER" id="PTHR43284:SF1">
    <property type="entry name" value="ASPARAGINE SYNTHETASE"/>
    <property type="match status" value="1"/>
</dbReference>
<comment type="pathway">
    <text evidence="1">Amino-acid biosynthesis; L-asparagine biosynthesis; L-asparagine from L-aspartate (L-Gln route): step 1/1.</text>
</comment>
<dbReference type="GO" id="GO:0005829">
    <property type="term" value="C:cytosol"/>
    <property type="evidence" value="ECO:0007669"/>
    <property type="project" value="TreeGrafter"/>
</dbReference>
<keyword evidence="3" id="KW-0061">Asparagine biosynthesis</keyword>
<dbReference type="Gene3D" id="3.60.20.10">
    <property type="entry name" value="Glutamine Phosphoribosylpyrophosphate, subunit 1, domain 1"/>
    <property type="match status" value="1"/>
</dbReference>
<comment type="caution">
    <text evidence="5">The sequence shown here is derived from an EMBL/GenBank/DDBJ whole genome shotgun (WGS) entry which is preliminary data.</text>
</comment>
<evidence type="ECO:0000256" key="4">
    <source>
        <dbReference type="ARBA" id="ARBA00048741"/>
    </source>
</evidence>
<evidence type="ECO:0000313" key="5">
    <source>
        <dbReference type="EMBL" id="GCE03686.1"/>
    </source>
</evidence>
<dbReference type="PANTHER" id="PTHR43284">
    <property type="entry name" value="ASPARAGINE SYNTHETASE (GLUTAMINE-HYDROLYZING)"/>
    <property type="match status" value="1"/>
</dbReference>
<proteinExistence type="predicted"/>
<name>A0A401ZA53_9CHLR</name>
<evidence type="ECO:0000313" key="6">
    <source>
        <dbReference type="Proteomes" id="UP000287224"/>
    </source>
</evidence>
<dbReference type="AlphaFoldDB" id="A0A401ZA53"/>
<dbReference type="EMBL" id="BIFQ01000001">
    <property type="protein sequence ID" value="GCE03686.1"/>
    <property type="molecule type" value="Genomic_DNA"/>
</dbReference>
<dbReference type="SUPFAM" id="SSF56235">
    <property type="entry name" value="N-terminal nucleophile aminohydrolases (Ntn hydrolases)"/>
    <property type="match status" value="1"/>
</dbReference>
<dbReference type="OrthoDB" id="140331at2"/>
<dbReference type="InterPro" id="IPR051786">
    <property type="entry name" value="ASN_synthetase/amidase"/>
</dbReference>
<dbReference type="GO" id="GO:0004066">
    <property type="term" value="F:asparagine synthase (glutamine-hydrolyzing) activity"/>
    <property type="evidence" value="ECO:0007669"/>
    <property type="project" value="UniProtKB-EC"/>
</dbReference>
<dbReference type="RefSeq" id="WP_126594931.1">
    <property type="nucleotide sequence ID" value="NZ_BIFQ01000001.1"/>
</dbReference>
<accession>A0A401ZA53</accession>
<dbReference type="GO" id="GO:0006529">
    <property type="term" value="P:asparagine biosynthetic process"/>
    <property type="evidence" value="ECO:0007669"/>
    <property type="project" value="UniProtKB-KW"/>
</dbReference>
<evidence type="ECO:0000256" key="1">
    <source>
        <dbReference type="ARBA" id="ARBA00005187"/>
    </source>
</evidence>
<organism evidence="5 6">
    <name type="scientific">Dictyobacter aurantiacus</name>
    <dbReference type="NCBI Taxonomy" id="1936993"/>
    <lineage>
        <taxon>Bacteria</taxon>
        <taxon>Bacillati</taxon>
        <taxon>Chloroflexota</taxon>
        <taxon>Ktedonobacteria</taxon>
        <taxon>Ktedonobacterales</taxon>
        <taxon>Dictyobacteraceae</taxon>
        <taxon>Dictyobacter</taxon>
    </lineage>
</organism>
<sequence length="532" mass="58619">MPVLAGWLTGEQVPQEVIEQTLAAMGEVLAHHGGTPAHSIYPGAGLIAFADTAYAQQQSKEPPVLDWVPDRRTLVYRRPLSGIHPLFYIENWPAEGNLIFASEMKALFAVGAPRRLHMAALDALWRYGSIPAPWTAFKDIQVVPAGSILRWQHTKTVVNPASDFALEATAPSADTLEQLDALLNQASHDQLPPHEQVVALLNGSRASSLAAVLSAKQKGQKFASAALGASKTLTTKGWKEVQAVADTLDLPLLAITAVDRPEFWQAAIVGLEAPCRDSRPLAIHQLLHTSAVEAGARIAISGLGAQTLLGATTGQIVADAARDPLTSYRQPYSHQLIHTEQLWSSDVKQMLHTVEAWEDTLHARKLQRRAQQYADRRHGLYYLDLHLRLPNELVYPFYQLATQERMAIRSPYLNAQVMASMIASSPLLNNDPMLKTTLDSLLLRYVSEASRSPNEQPLTIPIASLARDMQPGHELFDLTLAPAAIQQRNIFNPELIKSLQQRALKERAASRALIFIFTTQLFCQIFGIEEIA</sequence>
<gene>
    <name evidence="5" type="ORF">KDAU_10150</name>
</gene>
<dbReference type="SUPFAM" id="SSF52402">
    <property type="entry name" value="Adenine nucleotide alpha hydrolases-like"/>
    <property type="match status" value="1"/>
</dbReference>
<dbReference type="EC" id="6.3.5.4" evidence="2"/>
<protein>
    <recommendedName>
        <fullName evidence="2">asparagine synthase (glutamine-hydrolyzing)</fullName>
        <ecNumber evidence="2">6.3.5.4</ecNumber>
    </recommendedName>
</protein>
<evidence type="ECO:0000256" key="2">
    <source>
        <dbReference type="ARBA" id="ARBA00012737"/>
    </source>
</evidence>
<keyword evidence="6" id="KW-1185">Reference proteome</keyword>
<comment type="catalytic activity">
    <reaction evidence="4">
        <text>L-aspartate + L-glutamine + ATP + H2O = L-asparagine + L-glutamate + AMP + diphosphate + H(+)</text>
        <dbReference type="Rhea" id="RHEA:12228"/>
        <dbReference type="ChEBI" id="CHEBI:15377"/>
        <dbReference type="ChEBI" id="CHEBI:15378"/>
        <dbReference type="ChEBI" id="CHEBI:29985"/>
        <dbReference type="ChEBI" id="CHEBI:29991"/>
        <dbReference type="ChEBI" id="CHEBI:30616"/>
        <dbReference type="ChEBI" id="CHEBI:33019"/>
        <dbReference type="ChEBI" id="CHEBI:58048"/>
        <dbReference type="ChEBI" id="CHEBI:58359"/>
        <dbReference type="ChEBI" id="CHEBI:456215"/>
        <dbReference type="EC" id="6.3.5.4"/>
    </reaction>
</comment>